<dbReference type="InterPro" id="IPR000719">
    <property type="entry name" value="Prot_kinase_dom"/>
</dbReference>
<dbReference type="Gene3D" id="3.30.200.20">
    <property type="entry name" value="Phosphorylase Kinase, domain 1"/>
    <property type="match status" value="1"/>
</dbReference>
<feature type="binding site" evidence="15">
    <location>
        <position position="68"/>
    </location>
    <ligand>
        <name>ATP</name>
        <dbReference type="ChEBI" id="CHEBI:30616"/>
    </ligand>
</feature>
<dbReference type="Proteomes" id="UP000235786">
    <property type="component" value="Unassembled WGS sequence"/>
</dbReference>
<dbReference type="InterPro" id="IPR051334">
    <property type="entry name" value="SRPK"/>
</dbReference>
<evidence type="ECO:0000256" key="8">
    <source>
        <dbReference type="ARBA" id="ARBA00022741"/>
    </source>
</evidence>
<comment type="catalytic activity">
    <reaction evidence="14">
        <text>L-seryl-[protein] + ATP = O-phospho-L-seryl-[protein] + ADP + H(+)</text>
        <dbReference type="Rhea" id="RHEA:17989"/>
        <dbReference type="Rhea" id="RHEA-COMP:9863"/>
        <dbReference type="Rhea" id="RHEA-COMP:11604"/>
        <dbReference type="ChEBI" id="CHEBI:15378"/>
        <dbReference type="ChEBI" id="CHEBI:29999"/>
        <dbReference type="ChEBI" id="CHEBI:30616"/>
        <dbReference type="ChEBI" id="CHEBI:83421"/>
        <dbReference type="ChEBI" id="CHEBI:456216"/>
        <dbReference type="EC" id="2.7.11.1"/>
    </reaction>
</comment>
<dbReference type="AlphaFoldDB" id="A0A2J6RZ44"/>
<dbReference type="PROSITE" id="PS50011">
    <property type="entry name" value="PROTEIN_KINASE_DOM"/>
    <property type="match status" value="1"/>
</dbReference>
<evidence type="ECO:0000313" key="17">
    <source>
        <dbReference type="EMBL" id="PMD43765.1"/>
    </source>
</evidence>
<accession>A0A2J6RZ44</accession>
<evidence type="ECO:0000256" key="15">
    <source>
        <dbReference type="PROSITE-ProRule" id="PRU10141"/>
    </source>
</evidence>
<dbReference type="STRING" id="1149755.A0A2J6RZ44"/>
<dbReference type="GO" id="GO:0050684">
    <property type="term" value="P:regulation of mRNA processing"/>
    <property type="evidence" value="ECO:0007669"/>
    <property type="project" value="TreeGrafter"/>
</dbReference>
<evidence type="ECO:0000256" key="12">
    <source>
        <dbReference type="ARBA" id="ARBA00033194"/>
    </source>
</evidence>
<dbReference type="PROSITE" id="PS00107">
    <property type="entry name" value="PROTEIN_KINASE_ATP"/>
    <property type="match status" value="1"/>
</dbReference>
<evidence type="ECO:0000256" key="4">
    <source>
        <dbReference type="ARBA" id="ARBA00013948"/>
    </source>
</evidence>
<sequence>MAPQRYLWPGDLDDIEDIQNYRPGGFHPVHIGDVIRDEYRILHKLGCGGFSTVWLARALTDQRLCALKILAANAPSDELDIMLYLAETVGSHPNVSSLHNHFTIMGPNGPHRCLVLSVLGPSLKHIQKLKLPTTAARGAARQIAHGLAHIHAAGVCHSDLTHANVLFALRDVDRWTDLEVYQHFGPPKIAPLRCIDGSIPQPTGPRQIIEAISFNTINPGLLSGDICIIDFGLSFRTKSPPPGIPGTPRSFLAPELCFGLPRSPSNDVWSLGCLIFELYSTRVLFPLVFDRLDILIGTIVDTLG</sequence>
<evidence type="ECO:0000256" key="11">
    <source>
        <dbReference type="ARBA" id="ARBA00030980"/>
    </source>
</evidence>
<comment type="catalytic activity">
    <reaction evidence="13">
        <text>L-threonyl-[protein] + ATP = O-phospho-L-threonyl-[protein] + ADP + H(+)</text>
        <dbReference type="Rhea" id="RHEA:46608"/>
        <dbReference type="Rhea" id="RHEA-COMP:11060"/>
        <dbReference type="Rhea" id="RHEA-COMP:11605"/>
        <dbReference type="ChEBI" id="CHEBI:15378"/>
        <dbReference type="ChEBI" id="CHEBI:30013"/>
        <dbReference type="ChEBI" id="CHEBI:30616"/>
        <dbReference type="ChEBI" id="CHEBI:61977"/>
        <dbReference type="ChEBI" id="CHEBI:456216"/>
        <dbReference type="EC" id="2.7.11.1"/>
    </reaction>
</comment>
<gene>
    <name evidence="17" type="ORF">L207DRAFT_456004</name>
</gene>
<dbReference type="EMBL" id="KZ613942">
    <property type="protein sequence ID" value="PMD43765.1"/>
    <property type="molecule type" value="Genomic_DNA"/>
</dbReference>
<dbReference type="EC" id="2.7.11.1" evidence="3"/>
<evidence type="ECO:0000256" key="1">
    <source>
        <dbReference type="ARBA" id="ARBA00003747"/>
    </source>
</evidence>
<dbReference type="GO" id="GO:0005524">
    <property type="term" value="F:ATP binding"/>
    <property type="evidence" value="ECO:0007669"/>
    <property type="project" value="UniProtKB-UniRule"/>
</dbReference>
<feature type="domain" description="Protein kinase" evidence="16">
    <location>
        <begin position="39"/>
        <end position="304"/>
    </location>
</feature>
<dbReference type="OrthoDB" id="5979581at2759"/>
<dbReference type="SUPFAM" id="SSF56112">
    <property type="entry name" value="Protein kinase-like (PK-like)"/>
    <property type="match status" value="1"/>
</dbReference>
<proteinExistence type="predicted"/>
<dbReference type="InterPro" id="IPR011009">
    <property type="entry name" value="Kinase-like_dom_sf"/>
</dbReference>
<keyword evidence="6" id="KW-0723">Serine/threonine-protein kinase</keyword>
<dbReference type="GO" id="GO:0000245">
    <property type="term" value="P:spliceosomal complex assembly"/>
    <property type="evidence" value="ECO:0007669"/>
    <property type="project" value="TreeGrafter"/>
</dbReference>
<evidence type="ECO:0000256" key="14">
    <source>
        <dbReference type="ARBA" id="ARBA00048679"/>
    </source>
</evidence>
<keyword evidence="7" id="KW-0808">Transferase</keyword>
<dbReference type="GO" id="GO:0004674">
    <property type="term" value="F:protein serine/threonine kinase activity"/>
    <property type="evidence" value="ECO:0007669"/>
    <property type="project" value="UniProtKB-KW"/>
</dbReference>
<dbReference type="Pfam" id="PF00069">
    <property type="entry name" value="Pkinase"/>
    <property type="match status" value="2"/>
</dbReference>
<evidence type="ECO:0000256" key="9">
    <source>
        <dbReference type="ARBA" id="ARBA00022777"/>
    </source>
</evidence>
<evidence type="ECO:0000256" key="6">
    <source>
        <dbReference type="ARBA" id="ARBA00022527"/>
    </source>
</evidence>
<evidence type="ECO:0000256" key="7">
    <source>
        <dbReference type="ARBA" id="ARBA00022679"/>
    </source>
</evidence>
<dbReference type="InterPro" id="IPR017441">
    <property type="entry name" value="Protein_kinase_ATP_BS"/>
</dbReference>
<evidence type="ECO:0000256" key="13">
    <source>
        <dbReference type="ARBA" id="ARBA00047899"/>
    </source>
</evidence>
<organism evidence="17 18">
    <name type="scientific">Hyaloscypha variabilis (strain UAMH 11265 / GT02V1 / F)</name>
    <name type="common">Meliniomyces variabilis</name>
    <dbReference type="NCBI Taxonomy" id="1149755"/>
    <lineage>
        <taxon>Eukaryota</taxon>
        <taxon>Fungi</taxon>
        <taxon>Dikarya</taxon>
        <taxon>Ascomycota</taxon>
        <taxon>Pezizomycotina</taxon>
        <taxon>Leotiomycetes</taxon>
        <taxon>Helotiales</taxon>
        <taxon>Hyaloscyphaceae</taxon>
        <taxon>Hyaloscypha</taxon>
        <taxon>Hyaloscypha variabilis</taxon>
    </lineage>
</organism>
<comment type="subunit">
    <text evidence="2">Component of the EKC/KEOPS complex composed of at least BUD32, CGI121, GON7, KAE1 and PCC1; the whole complex dimerizes.</text>
</comment>
<evidence type="ECO:0000256" key="2">
    <source>
        <dbReference type="ARBA" id="ARBA00011534"/>
    </source>
</evidence>
<evidence type="ECO:0000256" key="3">
    <source>
        <dbReference type="ARBA" id="ARBA00012513"/>
    </source>
</evidence>
<reference evidence="17 18" key="1">
    <citation type="submission" date="2016-04" db="EMBL/GenBank/DDBJ databases">
        <title>A degradative enzymes factory behind the ericoid mycorrhizal symbiosis.</title>
        <authorList>
            <consortium name="DOE Joint Genome Institute"/>
            <person name="Martino E."/>
            <person name="Morin E."/>
            <person name="Grelet G."/>
            <person name="Kuo A."/>
            <person name="Kohler A."/>
            <person name="Daghino S."/>
            <person name="Barry K."/>
            <person name="Choi C."/>
            <person name="Cichocki N."/>
            <person name="Clum A."/>
            <person name="Copeland A."/>
            <person name="Hainaut M."/>
            <person name="Haridas S."/>
            <person name="Labutti K."/>
            <person name="Lindquist E."/>
            <person name="Lipzen A."/>
            <person name="Khouja H.-R."/>
            <person name="Murat C."/>
            <person name="Ohm R."/>
            <person name="Olson A."/>
            <person name="Spatafora J."/>
            <person name="Veneault-Fourrey C."/>
            <person name="Henrissat B."/>
            <person name="Grigoriev I."/>
            <person name="Martin F."/>
            <person name="Perotto S."/>
        </authorList>
    </citation>
    <scope>NUCLEOTIDE SEQUENCE [LARGE SCALE GENOMIC DNA]</scope>
    <source>
        <strain evidence="17 18">F</strain>
    </source>
</reference>
<name>A0A2J6RZ44_HYAVF</name>
<dbReference type="PANTHER" id="PTHR47634">
    <property type="entry name" value="PROTEIN KINASE DOMAIN-CONTAINING PROTEIN-RELATED"/>
    <property type="match status" value="1"/>
</dbReference>
<evidence type="ECO:0000259" key="16">
    <source>
        <dbReference type="PROSITE" id="PS50011"/>
    </source>
</evidence>
<comment type="function">
    <text evidence="1">Component of the EKC/KEOPS complex that is required for the formation of a threonylcarbamoyl group on adenosine at position 37 (t(6)A37) in tRNAs that read codons beginning with adenine. The complex is probably involved in the transfer of the threonylcarbamoyl moiety of threonylcarbamoyl-AMP (TC-AMP) to the N6 group of A37. BUD32 has ATPase activity in the context of the EKC/KEOPS complex and likely plays a supporting role to the catalytic subunit KAE1. The EKC/KEOPS complex also promotes both telomere uncapping and telomere elongation. The complex is required for efficient recruitment of transcriptional coactivators.</text>
</comment>
<keyword evidence="10 15" id="KW-0067">ATP-binding</keyword>
<evidence type="ECO:0000313" key="18">
    <source>
        <dbReference type="Proteomes" id="UP000235786"/>
    </source>
</evidence>
<keyword evidence="9 17" id="KW-0418">Kinase</keyword>
<protein>
    <recommendedName>
        <fullName evidence="5">EKC/KEOPS complex subunit BUD32</fullName>
        <ecNumber evidence="3">2.7.11.1</ecNumber>
    </recommendedName>
    <alternativeName>
        <fullName evidence="11 12">Atypical Serine/threonine protein kinase BUD32</fullName>
    </alternativeName>
    <alternativeName>
        <fullName evidence="4">EKC/KEOPS complex subunit bud32</fullName>
    </alternativeName>
</protein>
<feature type="non-terminal residue" evidence="17">
    <location>
        <position position="304"/>
    </location>
</feature>
<evidence type="ECO:0000256" key="5">
    <source>
        <dbReference type="ARBA" id="ARBA00019973"/>
    </source>
</evidence>
<dbReference type="PROSITE" id="PS00109">
    <property type="entry name" value="PROTEIN_KINASE_TYR"/>
    <property type="match status" value="1"/>
</dbReference>
<evidence type="ECO:0000256" key="10">
    <source>
        <dbReference type="ARBA" id="ARBA00022840"/>
    </source>
</evidence>
<keyword evidence="8 15" id="KW-0547">Nucleotide-binding</keyword>
<dbReference type="PANTHER" id="PTHR47634:SF9">
    <property type="entry name" value="PROTEIN KINASE DOMAIN-CONTAINING PROTEIN-RELATED"/>
    <property type="match status" value="1"/>
</dbReference>
<dbReference type="InterPro" id="IPR008266">
    <property type="entry name" value="Tyr_kinase_AS"/>
</dbReference>
<dbReference type="Gene3D" id="1.10.510.10">
    <property type="entry name" value="Transferase(Phosphotransferase) domain 1"/>
    <property type="match status" value="1"/>
</dbReference>
<keyword evidence="18" id="KW-1185">Reference proteome</keyword>